<proteinExistence type="predicted"/>
<reference evidence="2 3" key="1">
    <citation type="journal article" date="2012" name="Science">
        <title>The Paleozoic origin of enzymatic lignin decomposition reconstructed from 31 fungal genomes.</title>
        <authorList>
            <person name="Floudas D."/>
            <person name="Binder M."/>
            <person name="Riley R."/>
            <person name="Barry K."/>
            <person name="Blanchette R.A."/>
            <person name="Henrissat B."/>
            <person name="Martinez A.T."/>
            <person name="Otillar R."/>
            <person name="Spatafora J.W."/>
            <person name="Yadav J.S."/>
            <person name="Aerts A."/>
            <person name="Benoit I."/>
            <person name="Boyd A."/>
            <person name="Carlson A."/>
            <person name="Copeland A."/>
            <person name="Coutinho P.M."/>
            <person name="de Vries R.P."/>
            <person name="Ferreira P."/>
            <person name="Findley K."/>
            <person name="Foster B."/>
            <person name="Gaskell J."/>
            <person name="Glotzer D."/>
            <person name="Gorecki P."/>
            <person name="Heitman J."/>
            <person name="Hesse C."/>
            <person name="Hori C."/>
            <person name="Igarashi K."/>
            <person name="Jurgens J.A."/>
            <person name="Kallen N."/>
            <person name="Kersten P."/>
            <person name="Kohler A."/>
            <person name="Kuees U."/>
            <person name="Kumar T.K.A."/>
            <person name="Kuo A."/>
            <person name="LaButti K."/>
            <person name="Larrondo L.F."/>
            <person name="Lindquist E."/>
            <person name="Ling A."/>
            <person name="Lombard V."/>
            <person name="Lucas S."/>
            <person name="Lundell T."/>
            <person name="Martin R."/>
            <person name="McLaughlin D.J."/>
            <person name="Morgenstern I."/>
            <person name="Morin E."/>
            <person name="Murat C."/>
            <person name="Nagy L.G."/>
            <person name="Nolan M."/>
            <person name="Ohm R.A."/>
            <person name="Patyshakuliyeva A."/>
            <person name="Rokas A."/>
            <person name="Ruiz-Duenas F.J."/>
            <person name="Sabat G."/>
            <person name="Salamov A."/>
            <person name="Samejima M."/>
            <person name="Schmutz J."/>
            <person name="Slot J.C."/>
            <person name="St John F."/>
            <person name="Stenlid J."/>
            <person name="Sun H."/>
            <person name="Sun S."/>
            <person name="Syed K."/>
            <person name="Tsang A."/>
            <person name="Wiebenga A."/>
            <person name="Young D."/>
            <person name="Pisabarro A."/>
            <person name="Eastwood D.C."/>
            <person name="Martin F."/>
            <person name="Cullen D."/>
            <person name="Grigoriev I.V."/>
            <person name="Hibbett D.S."/>
        </authorList>
    </citation>
    <scope>NUCLEOTIDE SEQUENCE [LARGE SCALE GENOMIC DNA]</scope>
    <source>
        <strain evidence="2 3">MD-104</strain>
    </source>
</reference>
<dbReference type="EMBL" id="KB467942">
    <property type="protein sequence ID" value="PCH38312.1"/>
    <property type="molecule type" value="Genomic_DNA"/>
</dbReference>
<accession>A0A2H3J7R6</accession>
<dbReference type="AlphaFoldDB" id="A0A2H3J7R6"/>
<organism evidence="2 3">
    <name type="scientific">Wolfiporia cocos (strain MD-104)</name>
    <name type="common">Brown rot fungus</name>
    <dbReference type="NCBI Taxonomy" id="742152"/>
    <lineage>
        <taxon>Eukaryota</taxon>
        <taxon>Fungi</taxon>
        <taxon>Dikarya</taxon>
        <taxon>Basidiomycota</taxon>
        <taxon>Agaricomycotina</taxon>
        <taxon>Agaricomycetes</taxon>
        <taxon>Polyporales</taxon>
        <taxon>Phaeolaceae</taxon>
        <taxon>Wolfiporia</taxon>
    </lineage>
</organism>
<name>A0A2H3J7R6_WOLCO</name>
<evidence type="ECO:0000313" key="2">
    <source>
        <dbReference type="EMBL" id="PCH38312.1"/>
    </source>
</evidence>
<sequence>MSVLVVGHTKHLINYEPGGQDIPYGRHADGSTSPGPVIPLDDPPQLSVTTIHPGLDP</sequence>
<evidence type="ECO:0000313" key="3">
    <source>
        <dbReference type="Proteomes" id="UP000218811"/>
    </source>
</evidence>
<gene>
    <name evidence="2" type="ORF">WOLCODRAFT_23227</name>
</gene>
<keyword evidence="3" id="KW-1185">Reference proteome</keyword>
<evidence type="ECO:0000256" key="1">
    <source>
        <dbReference type="SAM" id="MobiDB-lite"/>
    </source>
</evidence>
<dbReference type="Proteomes" id="UP000218811">
    <property type="component" value="Unassembled WGS sequence"/>
</dbReference>
<feature type="region of interest" description="Disordered" evidence="1">
    <location>
        <begin position="15"/>
        <end position="57"/>
    </location>
</feature>
<protein>
    <submittedName>
        <fullName evidence="2">Uncharacterized protein</fullName>
    </submittedName>
</protein>